<organism evidence="1 2">
    <name type="scientific">Variovorax beijingensis</name>
    <dbReference type="NCBI Taxonomy" id="2496117"/>
    <lineage>
        <taxon>Bacteria</taxon>
        <taxon>Pseudomonadati</taxon>
        <taxon>Pseudomonadota</taxon>
        <taxon>Betaproteobacteria</taxon>
        <taxon>Burkholderiales</taxon>
        <taxon>Comamonadaceae</taxon>
        <taxon>Variovorax</taxon>
    </lineage>
</organism>
<comment type="caution">
    <text evidence="1">The sequence shown here is derived from an EMBL/GenBank/DDBJ whole genome shotgun (WGS) entry which is preliminary data.</text>
</comment>
<evidence type="ECO:0000313" key="2">
    <source>
        <dbReference type="Proteomes" id="UP000271590"/>
    </source>
</evidence>
<protein>
    <recommendedName>
        <fullName evidence="3">CdiI immunity protein domain-containing protein</fullName>
    </recommendedName>
</protein>
<dbReference type="AlphaFoldDB" id="A0A3P3E301"/>
<gene>
    <name evidence="1" type="ORF">EH244_30260</name>
</gene>
<proteinExistence type="predicted"/>
<sequence length="129" mass="14950">MKIFLDYIHEMYYYLLSMSDDDLDDFYINDESCRTKLFNAMKADFDTYGPESKQRVLEAIEFILSSGDIEGYWRAVVPHAAPLDEVEDKPSYLRELYKKLTGREPPLRDFGPDVQLVDAIGPNGIDVRL</sequence>
<reference evidence="1 2" key="1">
    <citation type="submission" date="2018-11" db="EMBL/GenBank/DDBJ databases">
        <title>The genome of Variovorax sp T529.</title>
        <authorList>
            <person name="Gao J."/>
        </authorList>
    </citation>
    <scope>NUCLEOTIDE SEQUENCE [LARGE SCALE GENOMIC DNA]</scope>
    <source>
        <strain evidence="1 2">T529</strain>
    </source>
</reference>
<dbReference type="RefSeq" id="WP_124961984.1">
    <property type="nucleotide sequence ID" value="NZ_CBFHCE010000260.1"/>
</dbReference>
<evidence type="ECO:0008006" key="3">
    <source>
        <dbReference type="Google" id="ProtNLM"/>
    </source>
</evidence>
<name>A0A3P3E301_9BURK</name>
<dbReference type="Proteomes" id="UP000271590">
    <property type="component" value="Unassembled WGS sequence"/>
</dbReference>
<dbReference type="EMBL" id="RQXU01000036">
    <property type="protein sequence ID" value="RRH80719.1"/>
    <property type="molecule type" value="Genomic_DNA"/>
</dbReference>
<accession>A0A3P3E301</accession>
<evidence type="ECO:0000313" key="1">
    <source>
        <dbReference type="EMBL" id="RRH80719.1"/>
    </source>
</evidence>